<dbReference type="PATRIC" id="fig|1162668.3.peg.2326"/>
<gene>
    <name evidence="2" type="ordered locus">LFE_1962</name>
</gene>
<evidence type="ECO:0000313" key="3">
    <source>
        <dbReference type="Proteomes" id="UP000007382"/>
    </source>
</evidence>
<dbReference type="PANTHER" id="PTHR31480">
    <property type="entry name" value="BIFUNCTIONAL LYCOPENE CYCLASE/PHYTOENE SYNTHASE"/>
    <property type="match status" value="1"/>
</dbReference>
<dbReference type="GO" id="GO:0004311">
    <property type="term" value="F:geranylgeranyl diphosphate synthase activity"/>
    <property type="evidence" value="ECO:0007669"/>
    <property type="project" value="InterPro"/>
</dbReference>
<dbReference type="KEGG" id="lfc:LFE_1962"/>
<dbReference type="InterPro" id="IPR033904">
    <property type="entry name" value="Trans_IPPS_HH"/>
</dbReference>
<dbReference type="RefSeq" id="WP_014450123.1">
    <property type="nucleotide sequence ID" value="NC_017094.1"/>
</dbReference>
<sequence>MGQTKSFSIRRYEKAQSALSRSNFRIGYRFLKDQSRKDLETLYVFFRVVDDFVDEPFPGEDPTGELAAWTEDLSGGARFDHPLSARLHDLMDRRGVPSGVLLDVVRGMSMDLDRVRIAGMAELREYCYLAAGAVGRACIPVFGGDLVRLAPYADALGEAFQLTNILRDIKEDAARDRIYLPADRMRHFNVSETDVLSGVWSEGFQKLLEELWELSEQDYQKAQGLLVTSEDRRIMRPARAMEAYYHEIHREIRRRNFDVFSRPVSLSKFKKASLLLFFLTVGQWAKQPKTARIPGDTGGSAD</sequence>
<evidence type="ECO:0000313" key="2">
    <source>
        <dbReference type="EMBL" id="BAM07639.1"/>
    </source>
</evidence>
<dbReference type="Pfam" id="PF00494">
    <property type="entry name" value="SQS_PSY"/>
    <property type="match status" value="1"/>
</dbReference>
<dbReference type="InterPro" id="IPR002060">
    <property type="entry name" value="Squ/phyt_synthse"/>
</dbReference>
<dbReference type="SFLD" id="SFLDG01212">
    <property type="entry name" value="Phytoene_synthase_like"/>
    <property type="match status" value="1"/>
</dbReference>
<dbReference type="SFLD" id="SFLDG01018">
    <property type="entry name" value="Squalene/Phytoene_Synthase_Lik"/>
    <property type="match status" value="1"/>
</dbReference>
<dbReference type="InterPro" id="IPR044843">
    <property type="entry name" value="Trans_IPPS_bact-type"/>
</dbReference>
<dbReference type="SFLD" id="SFLDS00005">
    <property type="entry name" value="Isoprenoid_Synthase_Type_I"/>
    <property type="match status" value="1"/>
</dbReference>
<reference evidence="2 3" key="1">
    <citation type="journal article" date="2012" name="J. Bacteriol.">
        <title>Complete Genome Sequence of Leptospirillum ferrooxidans Strain C2-3, Isolated from a Fresh Volcanic Ash Deposit on the Island of Miyake, Japan.</title>
        <authorList>
            <person name="Fujimura R."/>
            <person name="Sato Y."/>
            <person name="Nishizawa T."/>
            <person name="Oshima K."/>
            <person name="Kim S.-W."/>
            <person name="Hattori M."/>
            <person name="Kamijo T."/>
            <person name="Ohta H."/>
        </authorList>
    </citation>
    <scope>NUCLEOTIDE SEQUENCE [LARGE SCALE GENOMIC DNA]</scope>
    <source>
        <strain evidence="2 3">C2-3</strain>
    </source>
</reference>
<dbReference type="GO" id="GO:0016117">
    <property type="term" value="P:carotenoid biosynthetic process"/>
    <property type="evidence" value="ECO:0007669"/>
    <property type="project" value="UniProtKB-ARBA"/>
</dbReference>
<proteinExistence type="predicted"/>
<keyword evidence="3" id="KW-1185">Reference proteome</keyword>
<evidence type="ECO:0000256" key="1">
    <source>
        <dbReference type="ARBA" id="ARBA00022679"/>
    </source>
</evidence>
<dbReference type="AlphaFoldDB" id="I0IQU0"/>
<keyword evidence="1" id="KW-0808">Transferase</keyword>
<dbReference type="CDD" id="cd00683">
    <property type="entry name" value="Trans_IPPS_HH"/>
    <property type="match status" value="1"/>
</dbReference>
<dbReference type="HOGENOM" id="CLU_037269_1_1_0"/>
<dbReference type="SUPFAM" id="SSF48576">
    <property type="entry name" value="Terpenoid synthases"/>
    <property type="match status" value="1"/>
</dbReference>
<dbReference type="Proteomes" id="UP000007382">
    <property type="component" value="Chromosome"/>
</dbReference>
<dbReference type="OrthoDB" id="9807580at2"/>
<dbReference type="GO" id="GO:0051996">
    <property type="term" value="F:squalene synthase [NAD(P)H] activity"/>
    <property type="evidence" value="ECO:0007669"/>
    <property type="project" value="InterPro"/>
</dbReference>
<protein>
    <submittedName>
        <fullName evidence="2">Putative phytoene synthase</fullName>
    </submittedName>
</protein>
<name>I0IQU0_LEPFC</name>
<reference evidence="3" key="2">
    <citation type="submission" date="2012-03" db="EMBL/GenBank/DDBJ databases">
        <title>The complete genome sequence of the pioneer microbe on fresh volcanic deposit, Leptospirillum ferrooxidans strain C2-3.</title>
        <authorList>
            <person name="Fujimura R."/>
            <person name="Sato Y."/>
            <person name="Nishizawa T."/>
            <person name="Nanba K."/>
            <person name="Oshima K."/>
            <person name="Hattori M."/>
            <person name="Kamijo T."/>
            <person name="Ohta H."/>
        </authorList>
    </citation>
    <scope>NUCLEOTIDE SEQUENCE [LARGE SCALE GENOMIC DNA]</scope>
    <source>
        <strain evidence="3">C2-3</strain>
    </source>
</reference>
<dbReference type="PROSITE" id="PS01045">
    <property type="entry name" value="SQUALEN_PHYTOEN_SYN_2"/>
    <property type="match status" value="1"/>
</dbReference>
<dbReference type="Gene3D" id="1.10.600.10">
    <property type="entry name" value="Farnesyl Diphosphate Synthase"/>
    <property type="match status" value="1"/>
</dbReference>
<organism evidence="2 3">
    <name type="scientific">Leptospirillum ferrooxidans (strain C2-3)</name>
    <dbReference type="NCBI Taxonomy" id="1162668"/>
    <lineage>
        <taxon>Bacteria</taxon>
        <taxon>Pseudomonadati</taxon>
        <taxon>Nitrospirota</taxon>
        <taxon>Nitrospiria</taxon>
        <taxon>Nitrospirales</taxon>
        <taxon>Nitrospiraceae</taxon>
        <taxon>Leptospirillum</taxon>
    </lineage>
</organism>
<accession>I0IQU0</accession>
<dbReference type="InterPro" id="IPR008949">
    <property type="entry name" value="Isoprenoid_synthase_dom_sf"/>
</dbReference>
<dbReference type="STRING" id="1162668.LFE_1962"/>
<dbReference type="EMBL" id="AP012342">
    <property type="protein sequence ID" value="BAM07639.1"/>
    <property type="molecule type" value="Genomic_DNA"/>
</dbReference>
<dbReference type="InterPro" id="IPR019845">
    <property type="entry name" value="Squalene/phytoene_synthase_CS"/>
</dbReference>
<dbReference type="eggNOG" id="COG1562">
    <property type="taxonomic scope" value="Bacteria"/>
</dbReference>